<dbReference type="GeneID" id="81394589"/>
<protein>
    <submittedName>
        <fullName evidence="1">Uncharacterized protein</fullName>
    </submittedName>
</protein>
<dbReference type="Proteomes" id="UP001141434">
    <property type="component" value="Unassembled WGS sequence"/>
</dbReference>
<organism evidence="1 2">
    <name type="scientific">Penicillium alfredii</name>
    <dbReference type="NCBI Taxonomy" id="1506179"/>
    <lineage>
        <taxon>Eukaryota</taxon>
        <taxon>Fungi</taxon>
        <taxon>Dikarya</taxon>
        <taxon>Ascomycota</taxon>
        <taxon>Pezizomycotina</taxon>
        <taxon>Eurotiomycetes</taxon>
        <taxon>Eurotiomycetidae</taxon>
        <taxon>Eurotiales</taxon>
        <taxon>Aspergillaceae</taxon>
        <taxon>Penicillium</taxon>
    </lineage>
</organism>
<proteinExistence type="predicted"/>
<name>A0A9W9F8E0_9EURO</name>
<gene>
    <name evidence="1" type="ORF">NUU61_004839</name>
</gene>
<dbReference type="RefSeq" id="XP_056511034.1">
    <property type="nucleotide sequence ID" value="XM_056655421.1"/>
</dbReference>
<comment type="caution">
    <text evidence="1">The sequence shown here is derived from an EMBL/GenBank/DDBJ whole genome shotgun (WGS) entry which is preliminary data.</text>
</comment>
<dbReference type="AlphaFoldDB" id="A0A9W9F8E0"/>
<evidence type="ECO:0000313" key="2">
    <source>
        <dbReference type="Proteomes" id="UP001141434"/>
    </source>
</evidence>
<accession>A0A9W9F8E0</accession>
<reference evidence="1" key="1">
    <citation type="submission" date="2022-11" db="EMBL/GenBank/DDBJ databases">
        <authorList>
            <person name="Petersen C."/>
        </authorList>
    </citation>
    <scope>NUCLEOTIDE SEQUENCE</scope>
    <source>
        <strain evidence="1">IBT 34128</strain>
    </source>
</reference>
<evidence type="ECO:0000313" key="1">
    <source>
        <dbReference type="EMBL" id="KAJ5095483.1"/>
    </source>
</evidence>
<sequence>MHAILPILLLPEHVTPTPSNLPLLKAIQKVLNDSYTATYCTHPEIFGTSHLRMADPAQLADIIGADGFTIVLVRVTSDGADQQPQLCEVLATGSVKDFGEGEVETYAQWSKNRSGSEWETQVENRGRSGGTTERRAEEVQRFEVTAFAVSPHCQAAGLGAQVLKEIKWLVASDANGPRLRNITAKNTALIHGLGLSGSATTIPLQGIDLNRQKDIIADARIRTPEQNIHDTAKSKLTNGKPHLHTMNSSSVVDKGDSRKFLALKILDAQCYGAKKDVFEREILKHLRDGDRRQLGYKHICPLTVLGPGSLRVGSRTSLWNLGAVLLEVFCTVRMFSGAVAPDGRYEAKEH</sequence>
<keyword evidence="2" id="KW-1185">Reference proteome</keyword>
<dbReference type="EMBL" id="JAPMSZ010000007">
    <property type="protein sequence ID" value="KAJ5095483.1"/>
    <property type="molecule type" value="Genomic_DNA"/>
</dbReference>
<reference evidence="1" key="2">
    <citation type="journal article" date="2023" name="IMA Fungus">
        <title>Comparative genomic study of the Penicillium genus elucidates a diverse pangenome and 15 lateral gene transfer events.</title>
        <authorList>
            <person name="Petersen C."/>
            <person name="Sorensen T."/>
            <person name="Nielsen M.R."/>
            <person name="Sondergaard T.E."/>
            <person name="Sorensen J.L."/>
            <person name="Fitzpatrick D.A."/>
            <person name="Frisvad J.C."/>
            <person name="Nielsen K.L."/>
        </authorList>
    </citation>
    <scope>NUCLEOTIDE SEQUENCE</scope>
    <source>
        <strain evidence="1">IBT 34128</strain>
    </source>
</reference>
<dbReference type="OrthoDB" id="4436770at2759"/>